<organism evidence="7 8">
    <name type="scientific">Pseudidiomarina aestuarii</name>
    <dbReference type="NCBI Taxonomy" id="624146"/>
    <lineage>
        <taxon>Bacteria</taxon>
        <taxon>Pseudomonadati</taxon>
        <taxon>Pseudomonadota</taxon>
        <taxon>Gammaproteobacteria</taxon>
        <taxon>Alteromonadales</taxon>
        <taxon>Idiomarinaceae</taxon>
        <taxon>Pseudidiomarina</taxon>
    </lineage>
</organism>
<name>A0A7Z7ETY8_9GAMM</name>
<dbReference type="GO" id="GO:0030145">
    <property type="term" value="F:manganese ion binding"/>
    <property type="evidence" value="ECO:0007669"/>
    <property type="project" value="InterPro"/>
</dbReference>
<dbReference type="RefSeq" id="WP_169930221.1">
    <property type="nucleotide sequence ID" value="NZ_PIPR01000001.1"/>
</dbReference>
<gene>
    <name evidence="7" type="ORF">CWE22_04795</name>
</gene>
<evidence type="ECO:0000256" key="3">
    <source>
        <dbReference type="ARBA" id="ARBA00022670"/>
    </source>
</evidence>
<accession>A0A7Z7ETY8</accession>
<keyword evidence="3" id="KW-0645">Protease</keyword>
<dbReference type="PRINTS" id="PR00481">
    <property type="entry name" value="LAMNOPPTDASE"/>
</dbReference>
<dbReference type="Proteomes" id="UP000287766">
    <property type="component" value="Unassembled WGS sequence"/>
</dbReference>
<dbReference type="EMBL" id="PIPR01000001">
    <property type="protein sequence ID" value="RUO41485.1"/>
    <property type="molecule type" value="Genomic_DNA"/>
</dbReference>
<dbReference type="PANTHER" id="PTHR11963">
    <property type="entry name" value="LEUCINE AMINOPEPTIDASE-RELATED"/>
    <property type="match status" value="1"/>
</dbReference>
<reference evidence="8" key="1">
    <citation type="journal article" date="2018" name="Front. Microbiol.">
        <title>Genome-Based Analysis Reveals the Taxonomy and Diversity of the Family Idiomarinaceae.</title>
        <authorList>
            <person name="Liu Y."/>
            <person name="Lai Q."/>
            <person name="Shao Z."/>
        </authorList>
    </citation>
    <scope>NUCLEOTIDE SEQUENCE [LARGE SCALE GENOMIC DNA]</scope>
    <source>
        <strain evidence="8">KYW314</strain>
    </source>
</reference>
<proteinExistence type="inferred from homology"/>
<dbReference type="PROSITE" id="PS00631">
    <property type="entry name" value="CYTOSOL_AP"/>
    <property type="match status" value="1"/>
</dbReference>
<dbReference type="GO" id="GO:0005737">
    <property type="term" value="C:cytoplasm"/>
    <property type="evidence" value="ECO:0007669"/>
    <property type="project" value="InterPro"/>
</dbReference>
<evidence type="ECO:0000313" key="7">
    <source>
        <dbReference type="EMBL" id="RUO41485.1"/>
    </source>
</evidence>
<dbReference type="GO" id="GO:0006508">
    <property type="term" value="P:proteolysis"/>
    <property type="evidence" value="ECO:0007669"/>
    <property type="project" value="UniProtKB-KW"/>
</dbReference>
<keyword evidence="4" id="KW-0378">Hydrolase</keyword>
<evidence type="ECO:0000256" key="4">
    <source>
        <dbReference type="ARBA" id="ARBA00022801"/>
    </source>
</evidence>
<feature type="domain" description="Cytosol aminopeptidase" evidence="6">
    <location>
        <begin position="338"/>
        <end position="345"/>
    </location>
</feature>
<protein>
    <submittedName>
        <fullName evidence="7">Peptidase M17</fullName>
    </submittedName>
</protein>
<dbReference type="Pfam" id="PF00883">
    <property type="entry name" value="Peptidase_M17"/>
    <property type="match status" value="1"/>
</dbReference>
<keyword evidence="2" id="KW-0031">Aminopeptidase</keyword>
<keyword evidence="8" id="KW-1185">Reference proteome</keyword>
<dbReference type="PANTHER" id="PTHR11963:SF48">
    <property type="entry name" value="DIPEPTIDASE B, ISOFORM A"/>
    <property type="match status" value="1"/>
</dbReference>
<sequence>MAFPQVEVFEDYRAAAGADFDAVIVLGDFDAELPADFADFIEQAQQFDQRVGKQALLVTCDVAGGRLITSPTGPLTRDYADVRTIADAAAAAAKIAVQAGVKQPLLVTFGIPSEGRYGQAEAVAYWGLCQALYEPLEAREFHGEEAIEPLTKVGVIGALDEQWLQAVEAGKRVARDLAGTEPERMAPPRFAEYCQQAFAHSPVKVTVIDDIQQLHHEYPLLMAVGRASLGVERHWPCVIRLEYKAPAAEQTLMFAGKGIVYDTGGADLKVGGHMAGMSRDKGGAAGVAGFLKTVAEMRPETVNVIAELGVVRNSIGAEAFVSDEIITGHSGVRVRIGNTDAEGRLVLADLLSHLRVEAGKYPRPQLFSVATLTGHAALAKGPYSAFVPNGPAVSQGTANRLLEAGEVYGDPGEISWSRREDYDFVRPRTKSDDVLSSNNGPSATTKRGHQFPMAFLAIAAGLDGHGNDSEHPLPYVHVDIAGSGVEGGDWQHGKPTATPVACFSGCYLHR</sequence>
<dbReference type="CDD" id="cd00433">
    <property type="entry name" value="Peptidase_M17"/>
    <property type="match status" value="1"/>
</dbReference>
<evidence type="ECO:0000256" key="1">
    <source>
        <dbReference type="ARBA" id="ARBA00009528"/>
    </source>
</evidence>
<dbReference type="GO" id="GO:0070006">
    <property type="term" value="F:metalloaminopeptidase activity"/>
    <property type="evidence" value="ECO:0007669"/>
    <property type="project" value="InterPro"/>
</dbReference>
<comment type="caution">
    <text evidence="7">The sequence shown here is derived from an EMBL/GenBank/DDBJ whole genome shotgun (WGS) entry which is preliminary data.</text>
</comment>
<dbReference type="SUPFAM" id="SSF53187">
    <property type="entry name" value="Zn-dependent exopeptidases"/>
    <property type="match status" value="1"/>
</dbReference>
<dbReference type="AlphaFoldDB" id="A0A7Z7ETY8"/>
<comment type="similarity">
    <text evidence="1">Belongs to the peptidase M17 family.</text>
</comment>
<evidence type="ECO:0000256" key="5">
    <source>
        <dbReference type="ARBA" id="ARBA00023211"/>
    </source>
</evidence>
<evidence type="ECO:0000313" key="8">
    <source>
        <dbReference type="Proteomes" id="UP000287766"/>
    </source>
</evidence>
<evidence type="ECO:0000256" key="2">
    <source>
        <dbReference type="ARBA" id="ARBA00022438"/>
    </source>
</evidence>
<keyword evidence="5" id="KW-0464">Manganese</keyword>
<dbReference type="Gene3D" id="3.40.630.10">
    <property type="entry name" value="Zn peptidases"/>
    <property type="match status" value="1"/>
</dbReference>
<dbReference type="InterPro" id="IPR000819">
    <property type="entry name" value="Peptidase_M17_C"/>
</dbReference>
<dbReference type="InterPro" id="IPR011356">
    <property type="entry name" value="Leucine_aapep/pepB"/>
</dbReference>
<evidence type="ECO:0000259" key="6">
    <source>
        <dbReference type="PROSITE" id="PS00631"/>
    </source>
</evidence>